<sequence>MVNRLRLLMGHLTSPNQASFVMGPSIIDNIIVAQEVVHSLRTFKVKRFGMSMKINLEKAYDRIRWNFLEDTWMEARLPYLLVRFIIYYVSSFSLRAFTRNLTRGPIVDVFICSMNPRSKGDGNHFGCPREDRFSHTYSLLMIYFYLVKLTEGQACLINDLLNTFCHFFGSKSQIFFSPNVLVDRVNDICTLVGFKHMDNLGMHLGMPLFHERFGKKLNGCDAKRLSLAGRITLAKNVLLAIPNYFMGTVVIPISICREIDKLARKFIWGSNLLDRKPTLMDWEDCCHLVEGGELGLRNLVDRIKFGLRSSTKSFGPLVMVVRSISGMIFVSDYIPRSEISILVQVSQLTHYVFVMLWMSQKDGISCDSSITNKCTISTYLEMNGR</sequence>
<dbReference type="PANTHER" id="PTHR33116:SF86">
    <property type="entry name" value="REVERSE TRANSCRIPTASE DOMAIN-CONTAINING PROTEIN"/>
    <property type="match status" value="1"/>
</dbReference>
<organism evidence="1 2">
    <name type="scientific">Gossypium australe</name>
    <dbReference type="NCBI Taxonomy" id="47621"/>
    <lineage>
        <taxon>Eukaryota</taxon>
        <taxon>Viridiplantae</taxon>
        <taxon>Streptophyta</taxon>
        <taxon>Embryophyta</taxon>
        <taxon>Tracheophyta</taxon>
        <taxon>Spermatophyta</taxon>
        <taxon>Magnoliopsida</taxon>
        <taxon>eudicotyledons</taxon>
        <taxon>Gunneridae</taxon>
        <taxon>Pentapetalae</taxon>
        <taxon>rosids</taxon>
        <taxon>malvids</taxon>
        <taxon>Malvales</taxon>
        <taxon>Malvaceae</taxon>
        <taxon>Malvoideae</taxon>
        <taxon>Gossypium</taxon>
    </lineage>
</organism>
<evidence type="ECO:0000313" key="2">
    <source>
        <dbReference type="Proteomes" id="UP000325315"/>
    </source>
</evidence>
<name>A0A5B6X3K4_9ROSI</name>
<keyword evidence="2" id="KW-1185">Reference proteome</keyword>
<proteinExistence type="predicted"/>
<accession>A0A5B6X3K4</accession>
<reference evidence="2" key="1">
    <citation type="journal article" date="2019" name="Plant Biotechnol. J.">
        <title>Genome sequencing of the Australian wild diploid species Gossypium australe highlights disease resistance and delayed gland morphogenesis.</title>
        <authorList>
            <person name="Cai Y."/>
            <person name="Cai X."/>
            <person name="Wang Q."/>
            <person name="Wang P."/>
            <person name="Zhang Y."/>
            <person name="Cai C."/>
            <person name="Xu Y."/>
            <person name="Wang K."/>
            <person name="Zhou Z."/>
            <person name="Wang C."/>
            <person name="Geng S."/>
            <person name="Li B."/>
            <person name="Dong Q."/>
            <person name="Hou Y."/>
            <person name="Wang H."/>
            <person name="Ai P."/>
            <person name="Liu Z."/>
            <person name="Yi F."/>
            <person name="Sun M."/>
            <person name="An G."/>
            <person name="Cheng J."/>
            <person name="Zhang Y."/>
            <person name="Shi Q."/>
            <person name="Xie Y."/>
            <person name="Shi X."/>
            <person name="Chang Y."/>
            <person name="Huang F."/>
            <person name="Chen Y."/>
            <person name="Hong S."/>
            <person name="Mi L."/>
            <person name="Sun Q."/>
            <person name="Zhang L."/>
            <person name="Zhou B."/>
            <person name="Peng R."/>
            <person name="Zhang X."/>
            <person name="Liu F."/>
        </authorList>
    </citation>
    <scope>NUCLEOTIDE SEQUENCE [LARGE SCALE GENOMIC DNA]</scope>
    <source>
        <strain evidence="2">cv. PA1801</strain>
    </source>
</reference>
<evidence type="ECO:0000313" key="1">
    <source>
        <dbReference type="EMBL" id="KAA3487692.1"/>
    </source>
</evidence>
<dbReference type="GO" id="GO:0003964">
    <property type="term" value="F:RNA-directed DNA polymerase activity"/>
    <property type="evidence" value="ECO:0007669"/>
    <property type="project" value="UniProtKB-KW"/>
</dbReference>
<protein>
    <submittedName>
        <fullName evidence="1">LINE-1 reverse transcriptase isogeny</fullName>
    </submittedName>
</protein>
<keyword evidence="1" id="KW-0695">RNA-directed DNA polymerase</keyword>
<gene>
    <name evidence="1" type="ORF">EPI10_031506</name>
</gene>
<dbReference type="PANTHER" id="PTHR33116">
    <property type="entry name" value="REVERSE TRANSCRIPTASE ZINC-BINDING DOMAIN-CONTAINING PROTEIN-RELATED-RELATED"/>
    <property type="match status" value="1"/>
</dbReference>
<comment type="caution">
    <text evidence="1">The sequence shown here is derived from an EMBL/GenBank/DDBJ whole genome shotgun (WGS) entry which is preliminary data.</text>
</comment>
<dbReference type="AlphaFoldDB" id="A0A5B6X3K4"/>
<keyword evidence="1" id="KW-0808">Transferase</keyword>
<dbReference type="EMBL" id="SMMG02000001">
    <property type="protein sequence ID" value="KAA3487692.1"/>
    <property type="molecule type" value="Genomic_DNA"/>
</dbReference>
<dbReference type="OrthoDB" id="10065625at2759"/>
<dbReference type="Proteomes" id="UP000325315">
    <property type="component" value="Unassembled WGS sequence"/>
</dbReference>
<keyword evidence="1" id="KW-0548">Nucleotidyltransferase</keyword>